<feature type="region of interest" description="Disordered" evidence="1">
    <location>
        <begin position="85"/>
        <end position="114"/>
    </location>
</feature>
<accession>K0S0G5</accession>
<feature type="region of interest" description="Disordered" evidence="1">
    <location>
        <begin position="306"/>
        <end position="328"/>
    </location>
</feature>
<evidence type="ECO:0000313" key="3">
    <source>
        <dbReference type="Proteomes" id="UP000266841"/>
    </source>
</evidence>
<sequence length="328" mass="36188">MDNLPPGARERLGPAVRVVMQSTAAAGNPKRGRRKKAQFRRFRAFCASFNINPTLESLPDKFPFMSAYAWMYRCGELAANGSAVKSRSAEDQNPQDGRPLDPPLEGLDWKSYDDPPKRVKPIPLGILLEAQRIAEQNGSPAMMATVRMMWIAYFFLCRPGEYCSTVDEGNKFFRLSDVGLRNGDRALDLATASPEELRRATFAMLEFTDQKNCNRGEKVGQYDSGHQTASATKAIAEQVLHLRDHGAPADAPLVLLPAQWPVVLGDPAGPHYAAARGRPKRGLQVWHRADGHLGSLHARLWGYGPPLRGRGPSEDPPPGPVEDRHHAP</sequence>
<organism evidence="2 3">
    <name type="scientific">Thalassiosira oceanica</name>
    <name type="common">Marine diatom</name>
    <dbReference type="NCBI Taxonomy" id="159749"/>
    <lineage>
        <taxon>Eukaryota</taxon>
        <taxon>Sar</taxon>
        <taxon>Stramenopiles</taxon>
        <taxon>Ochrophyta</taxon>
        <taxon>Bacillariophyta</taxon>
        <taxon>Coscinodiscophyceae</taxon>
        <taxon>Thalassiosirophycidae</taxon>
        <taxon>Thalassiosirales</taxon>
        <taxon>Thalassiosiraceae</taxon>
        <taxon>Thalassiosira</taxon>
    </lineage>
</organism>
<feature type="non-terminal residue" evidence="2">
    <location>
        <position position="328"/>
    </location>
</feature>
<reference evidence="2 3" key="1">
    <citation type="journal article" date="2012" name="Genome Biol.">
        <title>Genome and low-iron response of an oceanic diatom adapted to chronic iron limitation.</title>
        <authorList>
            <person name="Lommer M."/>
            <person name="Specht M."/>
            <person name="Roy A.S."/>
            <person name="Kraemer L."/>
            <person name="Andreson R."/>
            <person name="Gutowska M.A."/>
            <person name="Wolf J."/>
            <person name="Bergner S.V."/>
            <person name="Schilhabel M.B."/>
            <person name="Klostermeier U.C."/>
            <person name="Beiko R.G."/>
            <person name="Rosenstiel P."/>
            <person name="Hippler M."/>
            <person name="Laroche J."/>
        </authorList>
    </citation>
    <scope>NUCLEOTIDE SEQUENCE [LARGE SCALE GENOMIC DNA]</scope>
    <source>
        <strain evidence="2 3">CCMP1005</strain>
    </source>
</reference>
<gene>
    <name evidence="2" type="ORF">THAOC_25792</name>
</gene>
<dbReference type="AlphaFoldDB" id="K0S0G5"/>
<comment type="caution">
    <text evidence="2">The sequence shown here is derived from an EMBL/GenBank/DDBJ whole genome shotgun (WGS) entry which is preliminary data.</text>
</comment>
<dbReference type="Proteomes" id="UP000266841">
    <property type="component" value="Unassembled WGS sequence"/>
</dbReference>
<name>K0S0G5_THAOC</name>
<protein>
    <submittedName>
        <fullName evidence="2">Uncharacterized protein</fullName>
    </submittedName>
</protein>
<dbReference type="EMBL" id="AGNL01035647">
    <property type="protein sequence ID" value="EJK54566.1"/>
    <property type="molecule type" value="Genomic_DNA"/>
</dbReference>
<keyword evidence="3" id="KW-1185">Reference proteome</keyword>
<proteinExistence type="predicted"/>
<evidence type="ECO:0000256" key="1">
    <source>
        <dbReference type="SAM" id="MobiDB-lite"/>
    </source>
</evidence>
<evidence type="ECO:0000313" key="2">
    <source>
        <dbReference type="EMBL" id="EJK54566.1"/>
    </source>
</evidence>